<evidence type="ECO:0000313" key="2">
    <source>
        <dbReference type="Proteomes" id="UP001281147"/>
    </source>
</evidence>
<reference evidence="1" key="1">
    <citation type="submission" date="2023-07" db="EMBL/GenBank/DDBJ databases">
        <title>Black Yeasts Isolated from many extreme environments.</title>
        <authorList>
            <person name="Coleine C."/>
            <person name="Stajich J.E."/>
            <person name="Selbmann L."/>
        </authorList>
    </citation>
    <scope>NUCLEOTIDE SEQUENCE</scope>
    <source>
        <strain evidence="1">CCFEE 5714</strain>
    </source>
</reference>
<comment type="caution">
    <text evidence="1">The sequence shown here is derived from an EMBL/GenBank/DDBJ whole genome shotgun (WGS) entry which is preliminary data.</text>
</comment>
<evidence type="ECO:0000313" key="1">
    <source>
        <dbReference type="EMBL" id="KAK3721136.1"/>
    </source>
</evidence>
<proteinExistence type="predicted"/>
<organism evidence="1 2">
    <name type="scientific">Vermiconidia calcicola</name>
    <dbReference type="NCBI Taxonomy" id="1690605"/>
    <lineage>
        <taxon>Eukaryota</taxon>
        <taxon>Fungi</taxon>
        <taxon>Dikarya</taxon>
        <taxon>Ascomycota</taxon>
        <taxon>Pezizomycotina</taxon>
        <taxon>Dothideomycetes</taxon>
        <taxon>Dothideomycetidae</taxon>
        <taxon>Mycosphaerellales</taxon>
        <taxon>Extremaceae</taxon>
        <taxon>Vermiconidia</taxon>
    </lineage>
</organism>
<name>A0ACC3NQN9_9PEZI</name>
<keyword evidence="2" id="KW-1185">Reference proteome</keyword>
<sequence length="364" mass="41189">MESHSPHISWRGGRRILPVNPNPFVTPNEGSFCPSMDYDLDGRRASVDHHPLFTPNDIHPLPAPSPAWHRTGNLPPERPIRSHFAAFGDYDDDEGREMIFKIDLPIASPLARTRAAMRGETVRDVLRRQFPDLSWDWHTPVREEFEQINVEMNFRILDWNPSHEKTEAEHKHAYDDVSPKSFFPRSPCSTCVSSRHEKDDFPRSPYSADVDMDVFFDADTAAEETKQARTARTIAIKKITAGTARRTLLTREHRHFLACESPKEDLIDLFSPLAEDGENLSDVAELTTPMMDIKLGNVDDGFVGVDLFARTDERATLGPDDEVGICADKGHAELHQDVDDLFGGMVEYMYLAQQVSPSHMLLNA</sequence>
<gene>
    <name evidence="1" type="ORF">LTR37_003426</name>
</gene>
<protein>
    <submittedName>
        <fullName evidence="1">Uncharacterized protein</fullName>
    </submittedName>
</protein>
<dbReference type="EMBL" id="JAUTXU010000019">
    <property type="protein sequence ID" value="KAK3721136.1"/>
    <property type="molecule type" value="Genomic_DNA"/>
</dbReference>
<accession>A0ACC3NQN9</accession>
<dbReference type="Proteomes" id="UP001281147">
    <property type="component" value="Unassembled WGS sequence"/>
</dbReference>